<proteinExistence type="predicted"/>
<dbReference type="EMBL" id="CP032869">
    <property type="protein sequence ID" value="AYL94532.1"/>
    <property type="molecule type" value="Genomic_DNA"/>
</dbReference>
<accession>A0A494VUA5</accession>
<evidence type="ECO:0000259" key="2">
    <source>
        <dbReference type="Pfam" id="PF13699"/>
    </source>
</evidence>
<feature type="domain" description="eCIS core" evidence="2">
    <location>
        <begin position="177"/>
        <end position="254"/>
    </location>
</feature>
<evidence type="ECO:0000256" key="1">
    <source>
        <dbReference type="SAM" id="MobiDB-lite"/>
    </source>
</evidence>
<dbReference type="KEGG" id="muh:HYN43_004100"/>
<feature type="compositionally biased region" description="Low complexity" evidence="1">
    <location>
        <begin position="83"/>
        <end position="108"/>
    </location>
</feature>
<sequence>MAMKTPQKAAPANTKQAQPGNQQASKDNFFSATHEAEQAKESPFFEGPRVQRKMTVNEPGDHFEKQADQVADKVVQHINQPKTPTATAAATATNSTPATATATATTPAVQKKEDKKEDRQEKEQNSGDKELQRRPIFESDGDPNEGNTLKRSSQAAVPDVSPQTQQKIESSKGGGEPLPANTREEMEGAMGTDLSAVRIHNNSEAAGLSKNLQAQAFTHGNDIYFDSGKYDTQSKQGQHLLAHEVAHTVQQSGGGVQKKAIQRAPTMGVASPVIGAGIKADAANPINTLSQAIFIPSVQIPDLKYNMMPSTSNYTFRKVNGGGKHIDEWNKIAATGGTFATEFETKRQTELGAAATSATYFLTLPNEKKGTSLSHIITGDVAAIQATAARPFWDAAGANVDGGYDVDHKVETQLGGVDGTENFWMLESATNRSSGSKIDKELTAKITLALSTMTMPAGQTAPDVDTIQKTYAITVGSFTKGLPITGQGRGWEKTEIQNGAHLKGLSFLSTAEQNKFKLSDAHRLQLITSERFGAMDGIQVPSGTVQTAGASFDIKGVQRKFGAISTRSAHVEVKDVKYTHQDQPVIMSTGSKGSATLEAFQNNAFLAPVVLADHEITPVPGIYGGRFNKASLKSKLSAGLTAKGFSPITIDDIDLDPGAGFVGFGKINTDVPFIKGSAIDIIFDADGIKIRKVFDTGELKVPPPFKVTASSLEVYAATSGIGVKGMANFEIKGLGKGQVGAKANSAGEFALDGSFDFDSKTFNPAQIKASYANGEFSASGDIGIPAGKVKGLKSAHIKIDYAKGVFNASGTAEPDIKGVKSAEIHVTYANETLVIGGSFVLDENIPGIQSGSGSVEVTRGPDEIYHVKANGIAVPKIPKINSQLTIAYDDGALTIEGKASYTAERVSGDVTVGATNRAIAADGTPSGPAGDKFTAYGSGKLTLKVTDWLQASASVKVTPAGEIEVVGRLELPSAVDIFPQKSIDKQLFKAPTIEIPLFAIPLGPRSIGVVATINGGLDFKASVGPGQLKDVFGQIQFNPSHPEDTVISGGAKFSIPAKAGIQLHADLGVGLSIGVASVTGGIEVRGGLGLEGEASAAVDLAWSPTKGFEFNALGEIEVHPKFTFDVNALLRASLDLGLFDISKEWRKNLASFSYGPDLQVKVSLPVHYKDGEPFDVKTDDIKVTYPDINIPEIAGGIADKVKEEML</sequence>
<name>A0A494VUA5_9SPHI</name>
<evidence type="ECO:0000313" key="3">
    <source>
        <dbReference type="EMBL" id="AYL94532.1"/>
    </source>
</evidence>
<feature type="compositionally biased region" description="Polar residues" evidence="1">
    <location>
        <begin position="145"/>
        <end position="168"/>
    </location>
</feature>
<feature type="compositionally biased region" description="Basic and acidic residues" evidence="1">
    <location>
        <begin position="59"/>
        <end position="75"/>
    </location>
</feature>
<evidence type="ECO:0000313" key="4">
    <source>
        <dbReference type="Proteomes" id="UP000270046"/>
    </source>
</evidence>
<dbReference type="Pfam" id="PF13699">
    <property type="entry name" value="eCIS_core"/>
    <property type="match status" value="1"/>
</dbReference>
<organism evidence="3 4">
    <name type="scientific">Mucilaginibacter celer</name>
    <dbReference type="NCBI Taxonomy" id="2305508"/>
    <lineage>
        <taxon>Bacteria</taxon>
        <taxon>Pseudomonadati</taxon>
        <taxon>Bacteroidota</taxon>
        <taxon>Sphingobacteriia</taxon>
        <taxon>Sphingobacteriales</taxon>
        <taxon>Sphingobacteriaceae</taxon>
        <taxon>Mucilaginibacter</taxon>
    </lineage>
</organism>
<feature type="region of interest" description="Disordered" evidence="1">
    <location>
        <begin position="1"/>
        <end position="182"/>
    </location>
</feature>
<gene>
    <name evidence="3" type="ORF">HYN43_004100</name>
</gene>
<dbReference type="AlphaFoldDB" id="A0A494VUA5"/>
<keyword evidence="4" id="KW-1185">Reference proteome</keyword>
<dbReference type="OrthoDB" id="4317910at2"/>
<feature type="compositionally biased region" description="Basic and acidic residues" evidence="1">
    <location>
        <begin position="110"/>
        <end position="137"/>
    </location>
</feature>
<reference evidence="3 4" key="1">
    <citation type="submission" date="2018-10" db="EMBL/GenBank/DDBJ databases">
        <title>Genome sequencing of Mucilaginibacter sp. HYN0043.</title>
        <authorList>
            <person name="Kim M."/>
            <person name="Yi H."/>
        </authorList>
    </citation>
    <scope>NUCLEOTIDE SEQUENCE [LARGE SCALE GENOMIC DNA]</scope>
    <source>
        <strain evidence="3 4">HYN0043</strain>
    </source>
</reference>
<feature type="compositionally biased region" description="Polar residues" evidence="1">
    <location>
        <begin position="13"/>
        <end position="31"/>
    </location>
</feature>
<protein>
    <submittedName>
        <fullName evidence="3">DUF4157 domain-containing protein</fullName>
    </submittedName>
</protein>
<dbReference type="InterPro" id="IPR025295">
    <property type="entry name" value="eCIS_core_dom"/>
</dbReference>
<dbReference type="Proteomes" id="UP000270046">
    <property type="component" value="Chromosome"/>
</dbReference>